<sequence length="379" mass="41720">MPSPEATLVLLLLGALSLAQVLVGKSKDVYGPLTGPVPINIVGIDYRDTVVWKSSDNKHIAKWKDGPVGAIASGFRLLSNKALQVDQNQNMTLIVEVNDVSGTLKKKETIQLIRIETLPKPTISHTCQGTLLEFACFVERGRVKEFTVTKNGTKVTGTTTSTMFNASEEVEATVMVKCIVKNEVGEESHEVAITCNKAAEWDILLIASVAGGGVALIIFIVLLIYCVLRCHELRSASQNSEEEMELSSGIPSHDKRLQRPPGSTIHPRCQSQQQRQLPHPQKRKRRPQQEGVEGQQGMKVTGQGVLQEKRVQSRSAVLEKRAQGQPASQEQTVHSQPVVHQKHPPRLPPHHPSSCSQTSPIPAPRMQQRSHPHHNTARQ</sequence>
<keyword evidence="3" id="KW-0732">Signal</keyword>
<evidence type="ECO:0000313" key="5">
    <source>
        <dbReference type="Proteomes" id="UP001066276"/>
    </source>
</evidence>
<dbReference type="Gene3D" id="2.60.40.10">
    <property type="entry name" value="Immunoglobulins"/>
    <property type="match status" value="1"/>
</dbReference>
<keyword evidence="2" id="KW-0812">Transmembrane</keyword>
<evidence type="ECO:0000256" key="2">
    <source>
        <dbReference type="SAM" id="Phobius"/>
    </source>
</evidence>
<gene>
    <name evidence="4" type="ORF">NDU88_000592</name>
</gene>
<feature type="compositionally biased region" description="Basic and acidic residues" evidence="1">
    <location>
        <begin position="307"/>
        <end position="322"/>
    </location>
</feature>
<feature type="region of interest" description="Disordered" evidence="1">
    <location>
        <begin position="238"/>
        <end position="379"/>
    </location>
</feature>
<feature type="compositionally biased region" description="Low complexity" evidence="1">
    <location>
        <begin position="267"/>
        <end position="279"/>
    </location>
</feature>
<comment type="caution">
    <text evidence="4">The sequence shown here is derived from an EMBL/GenBank/DDBJ whole genome shotgun (WGS) entry which is preliminary data.</text>
</comment>
<protein>
    <submittedName>
        <fullName evidence="4">Uncharacterized protein</fullName>
    </submittedName>
</protein>
<dbReference type="InterPro" id="IPR013783">
    <property type="entry name" value="Ig-like_fold"/>
</dbReference>
<feature type="chain" id="PRO_5043451279" evidence="3">
    <location>
        <begin position="20"/>
        <end position="379"/>
    </location>
</feature>
<keyword evidence="2" id="KW-0472">Membrane</keyword>
<keyword evidence="2" id="KW-1133">Transmembrane helix</keyword>
<dbReference type="EMBL" id="JANPWB010000012">
    <property type="protein sequence ID" value="KAJ1112324.1"/>
    <property type="molecule type" value="Genomic_DNA"/>
</dbReference>
<feature type="compositionally biased region" description="Polar residues" evidence="1">
    <location>
        <begin position="325"/>
        <end position="335"/>
    </location>
</feature>
<dbReference type="InterPro" id="IPR036179">
    <property type="entry name" value="Ig-like_dom_sf"/>
</dbReference>
<organism evidence="4 5">
    <name type="scientific">Pleurodeles waltl</name>
    <name type="common">Iberian ribbed newt</name>
    <dbReference type="NCBI Taxonomy" id="8319"/>
    <lineage>
        <taxon>Eukaryota</taxon>
        <taxon>Metazoa</taxon>
        <taxon>Chordata</taxon>
        <taxon>Craniata</taxon>
        <taxon>Vertebrata</taxon>
        <taxon>Euteleostomi</taxon>
        <taxon>Amphibia</taxon>
        <taxon>Batrachia</taxon>
        <taxon>Caudata</taxon>
        <taxon>Salamandroidea</taxon>
        <taxon>Salamandridae</taxon>
        <taxon>Pleurodelinae</taxon>
        <taxon>Pleurodeles</taxon>
    </lineage>
</organism>
<dbReference type="SUPFAM" id="SSF48726">
    <property type="entry name" value="Immunoglobulin"/>
    <property type="match status" value="1"/>
</dbReference>
<feature type="compositionally biased region" description="Basic residues" evidence="1">
    <location>
        <begin position="340"/>
        <end position="349"/>
    </location>
</feature>
<dbReference type="AlphaFoldDB" id="A0AAV7NCC2"/>
<feature type="signal peptide" evidence="3">
    <location>
        <begin position="1"/>
        <end position="19"/>
    </location>
</feature>
<feature type="compositionally biased region" description="Basic residues" evidence="1">
    <location>
        <begin position="368"/>
        <end position="379"/>
    </location>
</feature>
<accession>A0AAV7NCC2</accession>
<keyword evidence="5" id="KW-1185">Reference proteome</keyword>
<dbReference type="Proteomes" id="UP001066276">
    <property type="component" value="Chromosome 8"/>
</dbReference>
<evidence type="ECO:0000313" key="4">
    <source>
        <dbReference type="EMBL" id="KAJ1112324.1"/>
    </source>
</evidence>
<name>A0AAV7NCC2_PLEWA</name>
<evidence type="ECO:0000256" key="3">
    <source>
        <dbReference type="SAM" id="SignalP"/>
    </source>
</evidence>
<evidence type="ECO:0000256" key="1">
    <source>
        <dbReference type="SAM" id="MobiDB-lite"/>
    </source>
</evidence>
<proteinExistence type="predicted"/>
<feature type="transmembrane region" description="Helical" evidence="2">
    <location>
        <begin position="203"/>
        <end position="228"/>
    </location>
</feature>
<reference evidence="4" key="1">
    <citation type="journal article" date="2022" name="bioRxiv">
        <title>Sequencing and chromosome-scale assembly of the giantPleurodeles waltlgenome.</title>
        <authorList>
            <person name="Brown T."/>
            <person name="Elewa A."/>
            <person name="Iarovenko S."/>
            <person name="Subramanian E."/>
            <person name="Araus A.J."/>
            <person name="Petzold A."/>
            <person name="Susuki M."/>
            <person name="Suzuki K.-i.T."/>
            <person name="Hayashi T."/>
            <person name="Toyoda A."/>
            <person name="Oliveira C."/>
            <person name="Osipova E."/>
            <person name="Leigh N.D."/>
            <person name="Simon A."/>
            <person name="Yun M.H."/>
        </authorList>
    </citation>
    <scope>NUCLEOTIDE SEQUENCE</scope>
    <source>
        <strain evidence="4">20211129_DDA</strain>
        <tissue evidence="4">Liver</tissue>
    </source>
</reference>